<dbReference type="Pfam" id="PF00168">
    <property type="entry name" value="C2"/>
    <property type="match status" value="1"/>
</dbReference>
<dbReference type="InterPro" id="IPR000219">
    <property type="entry name" value="DH_dom"/>
</dbReference>
<evidence type="ECO:0000259" key="11">
    <source>
        <dbReference type="PROSITE" id="PS50238"/>
    </source>
</evidence>
<dbReference type="SUPFAM" id="SSF49562">
    <property type="entry name" value="C2 domain (Calcium/lipid-binding domain, CaLB)"/>
    <property type="match status" value="1"/>
</dbReference>
<dbReference type="Gene3D" id="2.60.40.150">
    <property type="entry name" value="C2 domain"/>
    <property type="match status" value="1"/>
</dbReference>
<evidence type="ECO:0000256" key="7">
    <source>
        <dbReference type="SAM" id="Coils"/>
    </source>
</evidence>
<dbReference type="Gene3D" id="4.10.280.30">
    <property type="entry name" value="Bcr-Abl oncoprotein oligomerisation domain"/>
    <property type="match status" value="1"/>
</dbReference>
<dbReference type="Pfam" id="PF00621">
    <property type="entry name" value="RhoGEF"/>
    <property type="match status" value="1"/>
</dbReference>
<dbReference type="FunFam" id="1.10.555.10:FF:000004">
    <property type="entry name" value="active breakpoint cluster region-related protein-like"/>
    <property type="match status" value="1"/>
</dbReference>
<dbReference type="AlphaFoldDB" id="A0A7N8YQC9"/>
<dbReference type="Proteomes" id="UP000261640">
    <property type="component" value="Unplaced"/>
</dbReference>
<dbReference type="GO" id="GO:0005096">
    <property type="term" value="F:GTPase activator activity"/>
    <property type="evidence" value="ECO:0007669"/>
    <property type="project" value="UniProtKB-KW"/>
</dbReference>
<dbReference type="Ensembl" id="ENSMAMT00000053104.1">
    <property type="protein sequence ID" value="ENSMAMP00000065252.1"/>
    <property type="gene ID" value="ENSMAMG00000007621.2"/>
</dbReference>
<dbReference type="Gene3D" id="1.10.555.10">
    <property type="entry name" value="Rho GTPase activation protein"/>
    <property type="match status" value="1"/>
</dbReference>
<dbReference type="InterPro" id="IPR008936">
    <property type="entry name" value="Rho_GTPase_activation_prot"/>
</dbReference>
<feature type="coiled-coil region" evidence="7">
    <location>
        <begin position="28"/>
        <end position="55"/>
    </location>
</feature>
<evidence type="ECO:0000313" key="13">
    <source>
        <dbReference type="Proteomes" id="UP000261640"/>
    </source>
</evidence>
<feature type="region of interest" description="Disordered" evidence="8">
    <location>
        <begin position="468"/>
        <end position="503"/>
    </location>
</feature>
<keyword evidence="3" id="KW-0343">GTPase activation</keyword>
<reference evidence="12" key="2">
    <citation type="submission" date="2025-09" db="UniProtKB">
        <authorList>
            <consortium name="Ensembl"/>
        </authorList>
    </citation>
    <scope>IDENTIFICATION</scope>
</reference>
<dbReference type="GO" id="GO:0035556">
    <property type="term" value="P:intracellular signal transduction"/>
    <property type="evidence" value="ECO:0007669"/>
    <property type="project" value="InterPro"/>
</dbReference>
<dbReference type="InterPro" id="IPR001331">
    <property type="entry name" value="GDS_CDC24_CS"/>
</dbReference>
<keyword evidence="7" id="KW-0175">Coiled coil</keyword>
<dbReference type="InterPro" id="IPR035899">
    <property type="entry name" value="DBL_dom_sf"/>
</dbReference>
<dbReference type="CDD" id="cd04387">
    <property type="entry name" value="RhoGAP_Bcr"/>
    <property type="match status" value="1"/>
</dbReference>
<reference evidence="12" key="1">
    <citation type="submission" date="2025-08" db="UniProtKB">
        <authorList>
            <consortium name="Ensembl"/>
        </authorList>
    </citation>
    <scope>IDENTIFICATION</scope>
</reference>
<feature type="compositionally biased region" description="Low complexity" evidence="8">
    <location>
        <begin position="373"/>
        <end position="389"/>
    </location>
</feature>
<feature type="compositionally biased region" description="Gly residues" evidence="8">
    <location>
        <begin position="280"/>
        <end position="295"/>
    </location>
</feature>
<feature type="compositionally biased region" description="Low complexity" evidence="8">
    <location>
        <begin position="348"/>
        <end position="358"/>
    </location>
</feature>
<dbReference type="InterPro" id="IPR000198">
    <property type="entry name" value="RhoGAP_dom"/>
</dbReference>
<feature type="region of interest" description="Disordered" evidence="8">
    <location>
        <begin position="226"/>
        <end position="266"/>
    </location>
</feature>
<evidence type="ECO:0000256" key="3">
    <source>
        <dbReference type="ARBA" id="ARBA00022468"/>
    </source>
</evidence>
<dbReference type="SUPFAM" id="SSF69036">
    <property type="entry name" value="Bcr-Abl oncoprotein oligomerization domain"/>
    <property type="match status" value="1"/>
</dbReference>
<evidence type="ECO:0000259" key="9">
    <source>
        <dbReference type="PROSITE" id="PS50004"/>
    </source>
</evidence>
<dbReference type="Pfam" id="PF09036">
    <property type="entry name" value="Bcr-Abl_Oligo"/>
    <property type="match status" value="1"/>
</dbReference>
<dbReference type="CDD" id="cd00160">
    <property type="entry name" value="RhoGEF"/>
    <property type="match status" value="1"/>
</dbReference>
<keyword evidence="5" id="KW-0770">Synapse</keyword>
<evidence type="ECO:0000256" key="6">
    <source>
        <dbReference type="ARBA" id="ARBA00023273"/>
    </source>
</evidence>
<evidence type="ECO:0000256" key="8">
    <source>
        <dbReference type="SAM" id="MobiDB-lite"/>
    </source>
</evidence>
<protein>
    <submittedName>
        <fullName evidence="12">BCR activator of RhoGEF and GTPase</fullName>
    </submittedName>
</protein>
<dbReference type="Pfam" id="PF19057">
    <property type="entry name" value="PH_19"/>
    <property type="match status" value="1"/>
</dbReference>
<dbReference type="SMART" id="SM00239">
    <property type="entry name" value="C2"/>
    <property type="match status" value="1"/>
</dbReference>
<dbReference type="SMART" id="SM00325">
    <property type="entry name" value="RhoGEF"/>
    <property type="match status" value="1"/>
</dbReference>
<dbReference type="GO" id="GO:0004674">
    <property type="term" value="F:protein serine/threonine kinase activity"/>
    <property type="evidence" value="ECO:0007669"/>
    <property type="project" value="InterPro"/>
</dbReference>
<keyword evidence="13" id="KW-1185">Reference proteome</keyword>
<name>A0A7N8YQC9_9TELE</name>
<dbReference type="InterPro" id="IPR036481">
    <property type="entry name" value="Bcr-Abl_oncoprot_oligo_sf"/>
</dbReference>
<dbReference type="GO" id="GO:0005085">
    <property type="term" value="F:guanyl-nucleotide exchange factor activity"/>
    <property type="evidence" value="ECO:0007669"/>
    <property type="project" value="UniProtKB-KW"/>
</dbReference>
<feature type="compositionally biased region" description="Low complexity" evidence="8">
    <location>
        <begin position="472"/>
        <end position="499"/>
    </location>
</feature>
<dbReference type="GO" id="GO:0030424">
    <property type="term" value="C:axon"/>
    <property type="evidence" value="ECO:0007669"/>
    <property type="project" value="UniProtKB-SubCell"/>
</dbReference>
<evidence type="ECO:0000256" key="5">
    <source>
        <dbReference type="ARBA" id="ARBA00023018"/>
    </source>
</evidence>
<proteinExistence type="predicted"/>
<dbReference type="InterPro" id="IPR011993">
    <property type="entry name" value="PH-like_dom_sf"/>
</dbReference>
<dbReference type="SMART" id="SM00233">
    <property type="entry name" value="PH"/>
    <property type="match status" value="1"/>
</dbReference>
<evidence type="ECO:0000256" key="2">
    <source>
        <dbReference type="ARBA" id="ARBA00004552"/>
    </source>
</evidence>
<evidence type="ECO:0000256" key="4">
    <source>
        <dbReference type="ARBA" id="ARBA00022658"/>
    </source>
</evidence>
<dbReference type="GO" id="GO:0043197">
    <property type="term" value="C:dendritic spine"/>
    <property type="evidence" value="ECO:0007669"/>
    <property type="project" value="UniProtKB-SubCell"/>
</dbReference>
<sequence length="1276" mass="143697">MVEPVGFIEAWKAQFPESEPPKMELRSVGGIEQELEKCKASIRRLEQEVNKERFRMIYLQTLLAKERKSYDKQRWGFRKTPLNEGVDPAATQGAESHSQSKPRPPPARKSASHGDGLETAYEVPQQAESTSYKLGMGLGVAALRSNFERIKRKQQPPPPPPPFYTNMEFHHERGLVRVNDRDVSDKISSLGTQAMQMERKRSLHSLPGNLATVAGELRARPVYRGRSTESTCGYDAEYEDGEPNQRHSGRANGGKPPPPPWQPSEFQAYSSVYVGGVMMGEGGGGDGRGGGGGSGVTMREHGGGDDHLLTWPRRSYSPGSFEDVGGGGGYTPDCSSNENLTSSEEDFSSGQSSHVSPSPTTAFRRPFREKSRSPSQNSQNSQHSFDSSSPPTPQSQKRHHRQQGGHVVMSEATIVSVRKTGQIWPPAAHHDLFFHGDHLDGHFTGTPPTYGYDADRAEEQRRHHDILPYIDDSPSSSPHLSSKSRSSRDTLSSGSLESSKSTECDLEKGLEMRKWVLSGILATEETYLSHLEALLLPMKPLKAAATTSQPVLTVAQIETIFFKVPELYEIHKEFYDGLFPRVQQWSHHQRVGDLFQKLASQLGVYRAFVDNYELAVETAEKCCQANTQFAEISEVRTRGKRQIIMPTLLYKPVDRVTRSTLVLHDLLKHTPTSHPDHPLLQDALRISQNFLSSINEETTPRRQSVTVKKGENRQLLKDSFMVELVEGARKLRHVFLFTDLLLCAKLKKQIGGKNQQYDSKWYIPLTELTFQGPEESEPLTIPQVPDEELDAMKVKISHLRSEIQREKRANKGSKVIDRLRKKLSEQESLLLLTSPSMPLRVYNKNGKSYGFLISSDYERAEWKEIIKEQQKKCLKTSSLTSMELQMLTSSCVKLQTVHHIPLSINKEEDESSGLYGFLNVIVHSASGLKQSLNLYCTLEVDSFGFFSNKAKTRVYRYTTEPKWNEEFEIELEGSQTLRLLCYEKSYNKTKQNKEDGDSTDRIMGKGQIPLDPQTHQGKDWQRTVIPMNGIEVKLSMKFTSREFSLKRMPSRKPMGVFGIKISTVTKRERSKVPYIVRQCLEEIERRGMEEVGIYRVSGVATDIQALKTAFDTNNKDVSVMMSEMDVNAIAGTLKLYFRELPEPLFTDELYPNFAGGITLSDSVAKESCMLNLLLSLPEPNLVTFLFLLDHLKRVAEKESVNKMSLHNLATVFGPTLLRPAEKDSKIPANPTQPISMGDSWSLEVMAQVQVLLYFLQLETIPTPDSKRQSILFSTEV</sequence>
<dbReference type="InterPro" id="IPR015123">
    <property type="entry name" value="Bcr-Abl_oncoprot_oligo"/>
</dbReference>
<dbReference type="SUPFAM" id="SSF48065">
    <property type="entry name" value="DBL homology domain (DH-domain)"/>
    <property type="match status" value="1"/>
</dbReference>
<dbReference type="InterPro" id="IPR001849">
    <property type="entry name" value="PH_domain"/>
</dbReference>
<accession>A0A7N8YQC9</accession>
<dbReference type="FunFam" id="2.60.40.150:FF:000057">
    <property type="entry name" value="active breakpoint cluster region-related protein isoform X1"/>
    <property type="match status" value="1"/>
</dbReference>
<dbReference type="PROSITE" id="PS50010">
    <property type="entry name" value="DH_2"/>
    <property type="match status" value="1"/>
</dbReference>
<organism evidence="12 13">
    <name type="scientific">Mastacembelus armatus</name>
    <name type="common">zig-zag eel</name>
    <dbReference type="NCBI Taxonomy" id="205130"/>
    <lineage>
        <taxon>Eukaryota</taxon>
        <taxon>Metazoa</taxon>
        <taxon>Chordata</taxon>
        <taxon>Craniata</taxon>
        <taxon>Vertebrata</taxon>
        <taxon>Euteleostomi</taxon>
        <taxon>Actinopterygii</taxon>
        <taxon>Neopterygii</taxon>
        <taxon>Teleostei</taxon>
        <taxon>Neoteleostei</taxon>
        <taxon>Acanthomorphata</taxon>
        <taxon>Anabantaria</taxon>
        <taxon>Synbranchiformes</taxon>
        <taxon>Mastacembelidae</taxon>
        <taxon>Mastacembelus</taxon>
    </lineage>
</organism>
<keyword evidence="6" id="KW-0966">Cell projection</keyword>
<dbReference type="SUPFAM" id="SSF48350">
    <property type="entry name" value="GTPase activation domain, GAP"/>
    <property type="match status" value="1"/>
</dbReference>
<feature type="region of interest" description="Disordered" evidence="8">
    <location>
        <begin position="79"/>
        <end position="116"/>
    </location>
</feature>
<feature type="domain" description="Rho-GAP" evidence="11">
    <location>
        <begin position="1059"/>
        <end position="1253"/>
    </location>
</feature>
<dbReference type="GO" id="GO:0016020">
    <property type="term" value="C:membrane"/>
    <property type="evidence" value="ECO:0007669"/>
    <property type="project" value="TreeGrafter"/>
</dbReference>
<evidence type="ECO:0000259" key="10">
    <source>
        <dbReference type="PROSITE" id="PS50010"/>
    </source>
</evidence>
<keyword evidence="4" id="KW-0344">Guanine-nucleotide releasing factor</keyword>
<dbReference type="SUPFAM" id="SSF50729">
    <property type="entry name" value="PH domain-like"/>
    <property type="match status" value="1"/>
</dbReference>
<dbReference type="GeneTree" id="ENSGT00940000153491"/>
<evidence type="ECO:0000256" key="1">
    <source>
        <dbReference type="ARBA" id="ARBA00004489"/>
    </source>
</evidence>
<evidence type="ECO:0000313" key="12">
    <source>
        <dbReference type="Ensembl" id="ENSMAMP00000065252.1"/>
    </source>
</evidence>
<dbReference type="Pfam" id="PF00620">
    <property type="entry name" value="RhoGAP"/>
    <property type="match status" value="1"/>
</dbReference>
<dbReference type="InterPro" id="IPR037769">
    <property type="entry name" value="Abr/Bcr"/>
</dbReference>
<dbReference type="PANTHER" id="PTHR23182:SF3">
    <property type="entry name" value="BREAKPOINT CLUSTER REGION PROTEIN"/>
    <property type="match status" value="1"/>
</dbReference>
<dbReference type="SMART" id="SM00324">
    <property type="entry name" value="RhoGAP"/>
    <property type="match status" value="1"/>
</dbReference>
<dbReference type="InterPro" id="IPR000008">
    <property type="entry name" value="C2_dom"/>
</dbReference>
<feature type="domain" description="C2" evidence="9">
    <location>
        <begin position="898"/>
        <end position="1024"/>
    </location>
</feature>
<dbReference type="InterPro" id="IPR035892">
    <property type="entry name" value="C2_domain_sf"/>
</dbReference>
<feature type="domain" description="DH" evidence="10">
    <location>
        <begin position="512"/>
        <end position="697"/>
    </location>
</feature>
<dbReference type="Gene3D" id="2.30.29.30">
    <property type="entry name" value="Pleckstrin-homology domain (PH domain)/Phosphotyrosine-binding domain (PTB)"/>
    <property type="match status" value="1"/>
</dbReference>
<dbReference type="PROSITE" id="PS50004">
    <property type="entry name" value="C2"/>
    <property type="match status" value="1"/>
</dbReference>
<feature type="region of interest" description="Disordered" evidence="8">
    <location>
        <begin position="280"/>
        <end position="408"/>
    </location>
</feature>
<dbReference type="PROSITE" id="PS50238">
    <property type="entry name" value="RHOGAP"/>
    <property type="match status" value="1"/>
</dbReference>
<dbReference type="PROSITE" id="PS00741">
    <property type="entry name" value="DH_1"/>
    <property type="match status" value="1"/>
</dbReference>
<feature type="compositionally biased region" description="Basic and acidic residues" evidence="8">
    <location>
        <begin position="298"/>
        <end position="308"/>
    </location>
</feature>
<dbReference type="PANTHER" id="PTHR23182">
    <property type="entry name" value="BREAKPOINT CLUSTER REGION PROTEIN BCR"/>
    <property type="match status" value="1"/>
</dbReference>
<comment type="subcellular location">
    <subcellularLocation>
        <location evidence="1">Cell projection</location>
        <location evidence="1">Axon</location>
    </subcellularLocation>
    <subcellularLocation>
        <location evidence="2">Cell projection</location>
        <location evidence="2">Dendritic spine</location>
    </subcellularLocation>
</comment>
<dbReference type="CDD" id="cd08686">
    <property type="entry name" value="C2_ABR"/>
    <property type="match status" value="1"/>
</dbReference>
<dbReference type="Gene3D" id="1.20.900.10">
    <property type="entry name" value="Dbl homology (DH) domain"/>
    <property type="match status" value="1"/>
</dbReference>